<feature type="transmembrane region" description="Helical" evidence="8">
    <location>
        <begin position="213"/>
        <end position="231"/>
    </location>
</feature>
<evidence type="ECO:0000256" key="4">
    <source>
        <dbReference type="ARBA" id="ARBA00022692"/>
    </source>
</evidence>
<feature type="chain" id="PRO_5023157968" description="Post-GPI attachment to proteins factor 3" evidence="8">
    <location>
        <begin position="19"/>
        <end position="331"/>
    </location>
</feature>
<evidence type="ECO:0000256" key="3">
    <source>
        <dbReference type="ARBA" id="ARBA00022502"/>
    </source>
</evidence>
<keyword evidence="8" id="KW-0333">Golgi apparatus</keyword>
<evidence type="ECO:0000256" key="2">
    <source>
        <dbReference type="ARBA" id="ARBA00006387"/>
    </source>
</evidence>
<proteinExistence type="inferred from homology"/>
<keyword evidence="3 8" id="KW-0337">GPI-anchor biosynthesis</keyword>
<keyword evidence="10" id="KW-1185">Reference proteome</keyword>
<evidence type="ECO:0000256" key="5">
    <source>
        <dbReference type="ARBA" id="ARBA00022729"/>
    </source>
</evidence>
<evidence type="ECO:0000256" key="7">
    <source>
        <dbReference type="ARBA" id="ARBA00023136"/>
    </source>
</evidence>
<comment type="similarity">
    <text evidence="2 8">Belongs to the PGAP3 family.</text>
</comment>
<dbReference type="Proteomes" id="UP000325440">
    <property type="component" value="Unassembled WGS sequence"/>
</dbReference>
<dbReference type="GO" id="GO:0000139">
    <property type="term" value="C:Golgi membrane"/>
    <property type="evidence" value="ECO:0007669"/>
    <property type="project" value="UniProtKB-SubCell"/>
</dbReference>
<keyword evidence="4 8" id="KW-0812">Transmembrane</keyword>
<dbReference type="Pfam" id="PF04080">
    <property type="entry name" value="Per1"/>
    <property type="match status" value="1"/>
</dbReference>
<reference evidence="9 10" key="1">
    <citation type="submission" date="2019-08" db="EMBL/GenBank/DDBJ databases">
        <authorList>
            <person name="Alioto T."/>
            <person name="Alioto T."/>
            <person name="Gomez Garrido J."/>
        </authorList>
    </citation>
    <scope>NUCLEOTIDE SEQUENCE [LARGE SCALE GENOMIC DNA]</scope>
</reference>
<dbReference type="InterPro" id="IPR007217">
    <property type="entry name" value="Per1-like"/>
</dbReference>
<comment type="caution">
    <text evidence="8">Lacks conserved residue(s) required for the propagation of feature annotation.</text>
</comment>
<dbReference type="GO" id="GO:0005789">
    <property type="term" value="C:endoplasmic reticulum membrane"/>
    <property type="evidence" value="ECO:0007669"/>
    <property type="project" value="TreeGrafter"/>
</dbReference>
<evidence type="ECO:0000313" key="10">
    <source>
        <dbReference type="Proteomes" id="UP000325440"/>
    </source>
</evidence>
<sequence length="331" mass="38750">MTQYLFVLIILALTHVYGYCSLGDSFPSYRNCVLECTEKRCDKDGVRYKRSCCIAVLDVFKWKCSENCKYDCMWPMVEGLVERNWPVPQFHGKWPFKRLLGLQEPASVAFSLLNLLTNVVMFNRFKEQIRFTLPSCNIWFLYTLIVISACQYKFNFTKSTVSANCWIWSAVFHGRDTMFTELMDYISAYAMVLFAFYTIGHRILLYSNTIVKNTFMVICSLAFIYHSLYLLTTEYDYKYNMTTNLLVGAVTGTAMLIWAVLNRRRMGHGKYLIFYVLGMTLASLLELADFPPLLWTFDAHSLWHLATAPNAYFMYKFAIEDCKHQRRMLLK</sequence>
<keyword evidence="5 8" id="KW-0732">Signal</keyword>
<dbReference type="GO" id="GO:0006506">
    <property type="term" value="P:GPI anchor biosynthetic process"/>
    <property type="evidence" value="ECO:0007669"/>
    <property type="project" value="UniProtKB-KW"/>
</dbReference>
<protein>
    <recommendedName>
        <fullName evidence="8">Post-GPI attachment to proteins factor 3</fullName>
    </recommendedName>
</protein>
<evidence type="ECO:0000313" key="9">
    <source>
        <dbReference type="EMBL" id="VVC33320.1"/>
    </source>
</evidence>
<feature type="transmembrane region" description="Helical" evidence="8">
    <location>
        <begin position="273"/>
        <end position="295"/>
    </location>
</feature>
<comment type="function">
    <text evidence="8">Involved in the lipid remodeling steps of GPI-anchor maturation.</text>
</comment>
<keyword evidence="6 8" id="KW-1133">Transmembrane helix</keyword>
<dbReference type="AlphaFoldDB" id="A0A5E4MQZ7"/>
<gene>
    <name evidence="9" type="ORF">CINCED_3A010686</name>
</gene>
<dbReference type="PANTHER" id="PTHR13148:SF0">
    <property type="entry name" value="POST-GPI ATTACHMENT TO PROTEINS FACTOR 3"/>
    <property type="match status" value="1"/>
</dbReference>
<comment type="subcellular location">
    <subcellularLocation>
        <location evidence="1">Endomembrane system</location>
        <topology evidence="1">Multi-pass membrane protein</topology>
    </subcellularLocation>
    <subcellularLocation>
        <location evidence="8">Golgi apparatus membrane</location>
        <topology evidence="8">Multi-pass membrane protein</topology>
    </subcellularLocation>
</comment>
<name>A0A5E4MQZ7_9HEMI</name>
<feature type="transmembrane region" description="Helical" evidence="8">
    <location>
        <begin position="186"/>
        <end position="206"/>
    </location>
</feature>
<dbReference type="OrthoDB" id="419770at2759"/>
<feature type="transmembrane region" description="Helical" evidence="8">
    <location>
        <begin position="137"/>
        <end position="154"/>
    </location>
</feature>
<dbReference type="GO" id="GO:0016788">
    <property type="term" value="F:hydrolase activity, acting on ester bonds"/>
    <property type="evidence" value="ECO:0007669"/>
    <property type="project" value="TreeGrafter"/>
</dbReference>
<dbReference type="PANTHER" id="PTHR13148">
    <property type="entry name" value="PER1-RELATED"/>
    <property type="match status" value="1"/>
</dbReference>
<dbReference type="EMBL" id="CABPRJ010000966">
    <property type="protein sequence ID" value="VVC33320.1"/>
    <property type="molecule type" value="Genomic_DNA"/>
</dbReference>
<evidence type="ECO:0000256" key="1">
    <source>
        <dbReference type="ARBA" id="ARBA00004127"/>
    </source>
</evidence>
<feature type="transmembrane region" description="Helical" evidence="8">
    <location>
        <begin position="243"/>
        <end position="261"/>
    </location>
</feature>
<evidence type="ECO:0000256" key="6">
    <source>
        <dbReference type="ARBA" id="ARBA00022989"/>
    </source>
</evidence>
<accession>A0A5E4MQZ7</accession>
<feature type="signal peptide" evidence="8">
    <location>
        <begin position="1"/>
        <end position="18"/>
    </location>
</feature>
<evidence type="ECO:0000256" key="8">
    <source>
        <dbReference type="RuleBase" id="RU365066"/>
    </source>
</evidence>
<keyword evidence="7 8" id="KW-0472">Membrane</keyword>
<organism evidence="9 10">
    <name type="scientific">Cinara cedri</name>
    <dbReference type="NCBI Taxonomy" id="506608"/>
    <lineage>
        <taxon>Eukaryota</taxon>
        <taxon>Metazoa</taxon>
        <taxon>Ecdysozoa</taxon>
        <taxon>Arthropoda</taxon>
        <taxon>Hexapoda</taxon>
        <taxon>Insecta</taxon>
        <taxon>Pterygota</taxon>
        <taxon>Neoptera</taxon>
        <taxon>Paraneoptera</taxon>
        <taxon>Hemiptera</taxon>
        <taxon>Sternorrhyncha</taxon>
        <taxon>Aphidomorpha</taxon>
        <taxon>Aphidoidea</taxon>
        <taxon>Aphididae</taxon>
        <taxon>Lachninae</taxon>
        <taxon>Cinara</taxon>
    </lineage>
</organism>